<feature type="region of interest" description="Disordered" evidence="1">
    <location>
        <begin position="19"/>
        <end position="106"/>
    </location>
</feature>
<evidence type="ECO:0000313" key="4">
    <source>
        <dbReference type="Proteomes" id="UP000030753"/>
    </source>
</evidence>
<evidence type="ECO:0000256" key="1">
    <source>
        <dbReference type="SAM" id="MobiDB-lite"/>
    </source>
</evidence>
<dbReference type="AlphaFoldDB" id="W9H9U3"/>
<feature type="domain" description="PD-(D/E)XK nuclease-like" evidence="2">
    <location>
        <begin position="178"/>
        <end position="414"/>
    </location>
</feature>
<organism evidence="3 4">
    <name type="scientific">Fusarium oxysporum NRRL 32931</name>
    <dbReference type="NCBI Taxonomy" id="660029"/>
    <lineage>
        <taxon>Eukaryota</taxon>
        <taxon>Fungi</taxon>
        <taxon>Dikarya</taxon>
        <taxon>Ascomycota</taxon>
        <taxon>Pezizomycotina</taxon>
        <taxon>Sordariomycetes</taxon>
        <taxon>Hypocreomycetidae</taxon>
        <taxon>Hypocreales</taxon>
        <taxon>Nectriaceae</taxon>
        <taxon>Fusarium</taxon>
        <taxon>Fusarium oxysporum species complex</taxon>
    </lineage>
</organism>
<protein>
    <recommendedName>
        <fullName evidence="2">PD-(D/E)XK nuclease-like domain-containing protein</fullName>
    </recommendedName>
</protein>
<feature type="compositionally biased region" description="Low complexity" evidence="1">
    <location>
        <begin position="89"/>
        <end position="104"/>
    </location>
</feature>
<name>W9H9U3_FUSOX</name>
<proteinExistence type="predicted"/>
<accession>W9H9U3</accession>
<dbReference type="EMBL" id="JH717876">
    <property type="protein sequence ID" value="EWY79348.1"/>
    <property type="molecule type" value="Genomic_DNA"/>
</dbReference>
<dbReference type="OrthoDB" id="4161186at2759"/>
<dbReference type="Proteomes" id="UP000030753">
    <property type="component" value="Unassembled WGS sequence"/>
</dbReference>
<dbReference type="InterPro" id="IPR046797">
    <property type="entry name" value="PDDEXK_12"/>
</dbReference>
<dbReference type="HOGENOM" id="CLU_027219_0_1_1"/>
<gene>
    <name evidence="3" type="ORF">FOYG_17483</name>
</gene>
<reference evidence="3 4" key="1">
    <citation type="submission" date="2011-06" db="EMBL/GenBank/DDBJ databases">
        <title>The Genome Sequence of Fusarium oxysporum FOSC 3-a.</title>
        <authorList>
            <consortium name="The Broad Institute Genome Sequencing Platform"/>
            <person name="Ma L.-J."/>
            <person name="Gale L.R."/>
            <person name="Schwartz D.C."/>
            <person name="Zhou S."/>
            <person name="Corby-Kistler H."/>
            <person name="Young S.K."/>
            <person name="Zeng Q."/>
            <person name="Gargeya S."/>
            <person name="Fitzgerald M."/>
            <person name="Haas B."/>
            <person name="Abouelleil A."/>
            <person name="Alvarado L."/>
            <person name="Arachchi H.M."/>
            <person name="Berlin A."/>
            <person name="Brown A."/>
            <person name="Chapman S.B."/>
            <person name="Chen Z."/>
            <person name="Dunbar C."/>
            <person name="Freedman E."/>
            <person name="Gearin G."/>
            <person name="Gellesch M."/>
            <person name="Goldberg J."/>
            <person name="Griggs A."/>
            <person name="Gujja S."/>
            <person name="Heiman D."/>
            <person name="Howarth C."/>
            <person name="Larson L."/>
            <person name="Lui A."/>
            <person name="MacDonald P.J.P."/>
            <person name="Mehta T."/>
            <person name="Montmayeur A."/>
            <person name="Murphy C."/>
            <person name="Neiman D."/>
            <person name="Pearson M."/>
            <person name="Priest M."/>
            <person name="Roberts A."/>
            <person name="Saif S."/>
            <person name="Shea T."/>
            <person name="Shenoy N."/>
            <person name="Sisk P."/>
            <person name="Stolte C."/>
            <person name="Sykes S."/>
            <person name="Wortman J."/>
            <person name="Nusbaum C."/>
            <person name="Birren B."/>
        </authorList>
    </citation>
    <scope>NUCLEOTIDE SEQUENCE [LARGE SCALE GENOMIC DNA]</scope>
    <source>
        <strain evidence="4">FOSC 3-a</strain>
    </source>
</reference>
<evidence type="ECO:0000259" key="2">
    <source>
        <dbReference type="Pfam" id="PF20516"/>
    </source>
</evidence>
<evidence type="ECO:0000313" key="3">
    <source>
        <dbReference type="EMBL" id="EWY79348.1"/>
    </source>
</evidence>
<dbReference type="Pfam" id="PF20516">
    <property type="entry name" value="PDDEXK_12"/>
    <property type="match status" value="1"/>
</dbReference>
<sequence>MSLNYHSHILNWLGQLPTDHSPLETPGPKPQKRHYPPSPSMSSEGAKKRQKTGSDIFRSQKIPLPLPRTPGSRTGDPFVDEDPTPRAPTDTTSTSGASTSGRSSPIKRLNELALDSNGVDFREFTTVNYPSGVFTALWDISQLARGNKVISPDKKADIKRAVGQKGGEWFRFVDDLCYCDEEDPRVQWGETPSARSVHKILQKARTSATDGESEYSWNVEVHQAVLDLALRDLRDHVEGDRVNFKFCPSARIMIEYRPGSTPESKMIDFCAVIEPEVESLAMIDGLRKVLPMNSINHTACNPLLKKPLCLAIETKPPGEKWNAARLQVGVWLAAQWTLLARLVHDAGGSFEGLDFLPGIIIQGHEWYFVASGREGTKTVLWTMKGFGATSDILGIYKIVSVLQYLANWAETVYWPWFKKNALGEGSCQGDRLSNMQGTVESTQG</sequence>